<dbReference type="Gene3D" id="1.10.510.10">
    <property type="entry name" value="Transferase(Phosphotransferase) domain 1"/>
    <property type="match status" value="1"/>
</dbReference>
<protein>
    <recommendedName>
        <fullName evidence="4">Protein kinase domain-containing protein</fullName>
    </recommendedName>
</protein>
<accession>A0A9P6D3U2</accession>
<evidence type="ECO:0000313" key="2">
    <source>
        <dbReference type="EMBL" id="KAF9491541.1"/>
    </source>
</evidence>
<dbReference type="OrthoDB" id="5979581at2759"/>
<dbReference type="AlphaFoldDB" id="A0A9P6D3U2"/>
<keyword evidence="3" id="KW-1185">Reference proteome</keyword>
<feature type="region of interest" description="Disordered" evidence="1">
    <location>
        <begin position="1"/>
        <end position="29"/>
    </location>
</feature>
<proteinExistence type="predicted"/>
<sequence>MEPIGETAQPSTSSPMEPIGEGSDCPISSQIGPVREAIERQTTALYRDGWIPSIDPIRQLVITNGSRSLTNGYRSRGPSARCTRASAPLSPCPHARAGAKDVCDMASSATAQGDNATYGTNPREVAETSGHREWFPFARGVRADVRTRYIRRFELSVGGPYELFFSSITLTITAEQYHFAYIYSHLCTDDENSGRLMKFFHLDGDRFDHFYSLDPPKIKFLTSTRETLEDVLRSYGLFSPELHSFLMYMLRIHPDDRLTAKELLEHPWITV</sequence>
<reference evidence="2" key="1">
    <citation type="submission" date="2020-11" db="EMBL/GenBank/DDBJ databases">
        <authorList>
            <consortium name="DOE Joint Genome Institute"/>
            <person name="Ahrendt S."/>
            <person name="Riley R."/>
            <person name="Andreopoulos W."/>
            <person name="Labutti K."/>
            <person name="Pangilinan J."/>
            <person name="Ruiz-Duenas F.J."/>
            <person name="Barrasa J.M."/>
            <person name="Sanchez-Garcia M."/>
            <person name="Camarero S."/>
            <person name="Miyauchi S."/>
            <person name="Serrano A."/>
            <person name="Linde D."/>
            <person name="Babiker R."/>
            <person name="Drula E."/>
            <person name="Ayuso-Fernandez I."/>
            <person name="Pacheco R."/>
            <person name="Padilla G."/>
            <person name="Ferreira P."/>
            <person name="Barriuso J."/>
            <person name="Kellner H."/>
            <person name="Castanera R."/>
            <person name="Alfaro M."/>
            <person name="Ramirez L."/>
            <person name="Pisabarro A.G."/>
            <person name="Kuo A."/>
            <person name="Tritt A."/>
            <person name="Lipzen A."/>
            <person name="He G."/>
            <person name="Yan M."/>
            <person name="Ng V."/>
            <person name="Cullen D."/>
            <person name="Martin F."/>
            <person name="Rosso M.-N."/>
            <person name="Henrissat B."/>
            <person name="Hibbett D."/>
            <person name="Martinez A.T."/>
            <person name="Grigoriev I.V."/>
        </authorList>
    </citation>
    <scope>NUCLEOTIDE SEQUENCE</scope>
    <source>
        <strain evidence="2">ATCC 90797</strain>
    </source>
</reference>
<dbReference type="SUPFAM" id="SSF56112">
    <property type="entry name" value="Protein kinase-like (PK-like)"/>
    <property type="match status" value="1"/>
</dbReference>
<dbReference type="InterPro" id="IPR011009">
    <property type="entry name" value="Kinase-like_dom_sf"/>
</dbReference>
<name>A0A9P6D3U2_PLEER</name>
<comment type="caution">
    <text evidence="2">The sequence shown here is derived from an EMBL/GenBank/DDBJ whole genome shotgun (WGS) entry which is preliminary data.</text>
</comment>
<evidence type="ECO:0000313" key="3">
    <source>
        <dbReference type="Proteomes" id="UP000807025"/>
    </source>
</evidence>
<evidence type="ECO:0000256" key="1">
    <source>
        <dbReference type="SAM" id="MobiDB-lite"/>
    </source>
</evidence>
<gene>
    <name evidence="2" type="ORF">BDN71DRAFT_1592228</name>
</gene>
<dbReference type="EMBL" id="MU154616">
    <property type="protein sequence ID" value="KAF9491541.1"/>
    <property type="molecule type" value="Genomic_DNA"/>
</dbReference>
<evidence type="ECO:0008006" key="4">
    <source>
        <dbReference type="Google" id="ProtNLM"/>
    </source>
</evidence>
<dbReference type="Proteomes" id="UP000807025">
    <property type="component" value="Unassembled WGS sequence"/>
</dbReference>
<organism evidence="2 3">
    <name type="scientific">Pleurotus eryngii</name>
    <name type="common">Boletus of the steppes</name>
    <dbReference type="NCBI Taxonomy" id="5323"/>
    <lineage>
        <taxon>Eukaryota</taxon>
        <taxon>Fungi</taxon>
        <taxon>Dikarya</taxon>
        <taxon>Basidiomycota</taxon>
        <taxon>Agaricomycotina</taxon>
        <taxon>Agaricomycetes</taxon>
        <taxon>Agaricomycetidae</taxon>
        <taxon>Agaricales</taxon>
        <taxon>Pleurotineae</taxon>
        <taxon>Pleurotaceae</taxon>
        <taxon>Pleurotus</taxon>
    </lineage>
</organism>